<keyword evidence="8" id="KW-1185">Reference proteome</keyword>
<evidence type="ECO:0000313" key="7">
    <source>
        <dbReference type="EMBL" id="GEP45045.1"/>
    </source>
</evidence>
<dbReference type="InterPro" id="IPR050482">
    <property type="entry name" value="Sensor_HK_TwoCompSys"/>
</dbReference>
<evidence type="ECO:0000256" key="4">
    <source>
        <dbReference type="SAM" id="MobiDB-lite"/>
    </source>
</evidence>
<evidence type="ECO:0000256" key="1">
    <source>
        <dbReference type="ARBA" id="ARBA00022679"/>
    </source>
</evidence>
<dbReference type="AlphaFoldDB" id="A0A512ME77"/>
<dbReference type="Pfam" id="PF02518">
    <property type="entry name" value="HATPase_c"/>
    <property type="match status" value="1"/>
</dbReference>
<dbReference type="GO" id="GO:0016020">
    <property type="term" value="C:membrane"/>
    <property type="evidence" value="ECO:0007669"/>
    <property type="project" value="InterPro"/>
</dbReference>
<dbReference type="CDD" id="cd16917">
    <property type="entry name" value="HATPase_UhpB-NarQ-NarX-like"/>
    <property type="match status" value="1"/>
</dbReference>
<dbReference type="PANTHER" id="PTHR24421:SF62">
    <property type="entry name" value="SENSORY TRANSDUCTION HISTIDINE KINASE"/>
    <property type="match status" value="1"/>
</dbReference>
<keyword evidence="5" id="KW-0472">Membrane</keyword>
<dbReference type="Gene3D" id="3.30.565.10">
    <property type="entry name" value="Histidine kinase-like ATPase, C-terminal domain"/>
    <property type="match status" value="1"/>
</dbReference>
<dbReference type="Gene3D" id="1.20.5.1930">
    <property type="match status" value="1"/>
</dbReference>
<name>A0A512ME77_9BACT</name>
<feature type="region of interest" description="Disordered" evidence="4">
    <location>
        <begin position="239"/>
        <end position="266"/>
    </location>
</feature>
<dbReference type="InterPro" id="IPR011712">
    <property type="entry name" value="Sig_transdc_His_kin_sub3_dim/P"/>
</dbReference>
<keyword evidence="5" id="KW-1133">Transmembrane helix</keyword>
<dbReference type="PANTHER" id="PTHR24421">
    <property type="entry name" value="NITRATE/NITRITE SENSOR PROTEIN NARX-RELATED"/>
    <property type="match status" value="1"/>
</dbReference>
<sequence>MAQTTLTRAIDIRTLPYERSLEKLPVDLTATVGFVESGSTVFVQDETAGTHLHFRPFRNNLRPGDRVRIQGTTTAGLYFPGVDVTQVQVLGHETPPVAVPATYDDLSTGRYHYQRVVVVGLGRTLAALDENKSILRVSMGSRVIEVRVDAPLDSAPGVIDSRLRITALAAGGINDRRQLVFPYLRVADWDDVEVMEAAAPPESLPVTSVAALLRFGEADALSHRVRIRGTVLASFPDGRVFLRDSTPPPPPREVPKDASPEPPQSPSIAIQLTTAASVMPGHRIEVIGFPIMAGFSASLADAQVLTQTPDTAPAAEQVMLKELQDGSHDADLVQLTTPAVLNDFFRTSDGYELRFTSNGIPIRAFLLQTNAPDLEIGSSCLLAGICLIESSTDKGFRSQPERASLLLRNLQDIQVLSTAPFWTARRLVMAIAILGGVILLTLFWITQQRRQISRLQSKIAHQATLDERQRIAREFHDTLEQELAGLSLRLDAATTRPLEDKARTLLETSRSLVSRIQSEARNLVSDLRDTEHPVTLPESLQLMAERVQHDQCEIVLDLHPVPAIAAPVAHHLRMMAQEATTNAIKHAKASRITVHLAESSGQLILSIADNGGGFDTSTQTHGKPGHFGCIGIRERCRKIGAEAHWQSEHGKGTTVTIALPLPA</sequence>
<dbReference type="InterPro" id="IPR036890">
    <property type="entry name" value="HATPase_C_sf"/>
</dbReference>
<dbReference type="SMART" id="SM00387">
    <property type="entry name" value="HATPase_c"/>
    <property type="match status" value="1"/>
</dbReference>
<evidence type="ECO:0000256" key="3">
    <source>
        <dbReference type="ARBA" id="ARBA00023012"/>
    </source>
</evidence>
<accession>A0A512ME77</accession>
<evidence type="ECO:0000256" key="2">
    <source>
        <dbReference type="ARBA" id="ARBA00022777"/>
    </source>
</evidence>
<feature type="domain" description="Histidine kinase/HSP90-like ATPase" evidence="6">
    <location>
        <begin position="567"/>
        <end position="663"/>
    </location>
</feature>
<keyword evidence="3" id="KW-0902">Two-component regulatory system</keyword>
<dbReference type="EMBL" id="BKAG01000041">
    <property type="protein sequence ID" value="GEP45045.1"/>
    <property type="molecule type" value="Genomic_DNA"/>
</dbReference>
<evidence type="ECO:0000256" key="5">
    <source>
        <dbReference type="SAM" id="Phobius"/>
    </source>
</evidence>
<organism evidence="7 8">
    <name type="scientific">Brevifollis gellanilyticus</name>
    <dbReference type="NCBI Taxonomy" id="748831"/>
    <lineage>
        <taxon>Bacteria</taxon>
        <taxon>Pseudomonadati</taxon>
        <taxon>Verrucomicrobiota</taxon>
        <taxon>Verrucomicrobiia</taxon>
        <taxon>Verrucomicrobiales</taxon>
        <taxon>Verrucomicrobiaceae</taxon>
    </lineage>
</organism>
<evidence type="ECO:0000313" key="8">
    <source>
        <dbReference type="Proteomes" id="UP000321577"/>
    </source>
</evidence>
<dbReference type="GO" id="GO:0046983">
    <property type="term" value="F:protein dimerization activity"/>
    <property type="evidence" value="ECO:0007669"/>
    <property type="project" value="InterPro"/>
</dbReference>
<evidence type="ECO:0000259" key="6">
    <source>
        <dbReference type="SMART" id="SM00387"/>
    </source>
</evidence>
<keyword evidence="2" id="KW-0418">Kinase</keyword>
<dbReference type="Pfam" id="PF07730">
    <property type="entry name" value="HisKA_3"/>
    <property type="match status" value="1"/>
</dbReference>
<comment type="caution">
    <text evidence="7">The sequence shown here is derived from an EMBL/GenBank/DDBJ whole genome shotgun (WGS) entry which is preliminary data.</text>
</comment>
<proteinExistence type="predicted"/>
<protein>
    <recommendedName>
        <fullName evidence="6">Histidine kinase/HSP90-like ATPase domain-containing protein</fullName>
    </recommendedName>
</protein>
<dbReference type="InterPro" id="IPR003594">
    <property type="entry name" value="HATPase_dom"/>
</dbReference>
<gene>
    <name evidence="7" type="ORF">BGE01nite_43360</name>
</gene>
<feature type="transmembrane region" description="Helical" evidence="5">
    <location>
        <begin position="427"/>
        <end position="445"/>
    </location>
</feature>
<keyword evidence="5" id="KW-0812">Transmembrane</keyword>
<dbReference type="Proteomes" id="UP000321577">
    <property type="component" value="Unassembled WGS sequence"/>
</dbReference>
<dbReference type="SUPFAM" id="SSF55874">
    <property type="entry name" value="ATPase domain of HSP90 chaperone/DNA topoisomerase II/histidine kinase"/>
    <property type="match status" value="1"/>
</dbReference>
<dbReference type="GO" id="GO:0000155">
    <property type="term" value="F:phosphorelay sensor kinase activity"/>
    <property type="evidence" value="ECO:0007669"/>
    <property type="project" value="InterPro"/>
</dbReference>
<keyword evidence="1" id="KW-0808">Transferase</keyword>
<reference evidence="7 8" key="1">
    <citation type="submission" date="2019-07" db="EMBL/GenBank/DDBJ databases">
        <title>Whole genome shotgun sequence of Brevifollis gellanilyticus NBRC 108608.</title>
        <authorList>
            <person name="Hosoyama A."/>
            <person name="Uohara A."/>
            <person name="Ohji S."/>
            <person name="Ichikawa N."/>
        </authorList>
    </citation>
    <scope>NUCLEOTIDE SEQUENCE [LARGE SCALE GENOMIC DNA]</scope>
    <source>
        <strain evidence="7 8">NBRC 108608</strain>
    </source>
</reference>